<evidence type="ECO:0000313" key="4">
    <source>
        <dbReference type="Proteomes" id="UP000027222"/>
    </source>
</evidence>
<accession>A0A067SDW8</accession>
<keyword evidence="4" id="KW-1185">Reference proteome</keyword>
<dbReference type="EMBL" id="KL142404">
    <property type="protein sequence ID" value="KDR69140.1"/>
    <property type="molecule type" value="Genomic_DNA"/>
</dbReference>
<protein>
    <submittedName>
        <fullName evidence="3">Uncharacterized protein</fullName>
    </submittedName>
</protein>
<dbReference type="PANTHER" id="PTHR33365">
    <property type="entry name" value="YALI0B05434P"/>
    <property type="match status" value="1"/>
</dbReference>
<organism evidence="3 4">
    <name type="scientific">Galerina marginata (strain CBS 339.88)</name>
    <dbReference type="NCBI Taxonomy" id="685588"/>
    <lineage>
        <taxon>Eukaryota</taxon>
        <taxon>Fungi</taxon>
        <taxon>Dikarya</taxon>
        <taxon>Basidiomycota</taxon>
        <taxon>Agaricomycotina</taxon>
        <taxon>Agaricomycetes</taxon>
        <taxon>Agaricomycetidae</taxon>
        <taxon>Agaricales</taxon>
        <taxon>Agaricineae</taxon>
        <taxon>Strophariaceae</taxon>
        <taxon>Galerina</taxon>
    </lineage>
</organism>
<dbReference type="PANTHER" id="PTHR33365:SF4">
    <property type="entry name" value="CYCLOCHLOROTINE BIOSYNTHESIS PROTEIN O"/>
    <property type="match status" value="1"/>
</dbReference>
<evidence type="ECO:0000313" key="3">
    <source>
        <dbReference type="EMBL" id="KDR69140.1"/>
    </source>
</evidence>
<gene>
    <name evidence="3" type="ORF">GALMADRAFT_77870</name>
</gene>
<feature type="non-terminal residue" evidence="3">
    <location>
        <position position="1"/>
    </location>
</feature>
<reference evidence="4" key="1">
    <citation type="journal article" date="2014" name="Proc. Natl. Acad. Sci. U.S.A.">
        <title>Extensive sampling of basidiomycete genomes demonstrates inadequacy of the white-rot/brown-rot paradigm for wood decay fungi.</title>
        <authorList>
            <person name="Riley R."/>
            <person name="Salamov A.A."/>
            <person name="Brown D.W."/>
            <person name="Nagy L.G."/>
            <person name="Floudas D."/>
            <person name="Held B.W."/>
            <person name="Levasseur A."/>
            <person name="Lombard V."/>
            <person name="Morin E."/>
            <person name="Otillar R."/>
            <person name="Lindquist E.A."/>
            <person name="Sun H."/>
            <person name="LaButti K.M."/>
            <person name="Schmutz J."/>
            <person name="Jabbour D."/>
            <person name="Luo H."/>
            <person name="Baker S.E."/>
            <person name="Pisabarro A.G."/>
            <person name="Walton J.D."/>
            <person name="Blanchette R.A."/>
            <person name="Henrissat B."/>
            <person name="Martin F."/>
            <person name="Cullen D."/>
            <person name="Hibbett D.S."/>
            <person name="Grigoriev I.V."/>
        </authorList>
    </citation>
    <scope>NUCLEOTIDE SEQUENCE [LARGE SCALE GENOMIC DNA]</scope>
    <source>
        <strain evidence="4">CBS 339.88</strain>
    </source>
</reference>
<comment type="similarity">
    <text evidence="2">Belongs to the ustYa family.</text>
</comment>
<dbReference type="HOGENOM" id="CLU_042941_6_3_1"/>
<dbReference type="STRING" id="685588.A0A067SDW8"/>
<comment type="pathway">
    <text evidence="1">Mycotoxin biosynthesis.</text>
</comment>
<evidence type="ECO:0000256" key="2">
    <source>
        <dbReference type="ARBA" id="ARBA00035112"/>
    </source>
</evidence>
<dbReference type="OrthoDB" id="3687641at2759"/>
<evidence type="ECO:0000256" key="1">
    <source>
        <dbReference type="ARBA" id="ARBA00004685"/>
    </source>
</evidence>
<dbReference type="InterPro" id="IPR021765">
    <property type="entry name" value="UstYa-like"/>
</dbReference>
<name>A0A067SDW8_GALM3</name>
<dbReference type="Pfam" id="PF11807">
    <property type="entry name" value="UstYa"/>
    <property type="match status" value="1"/>
</dbReference>
<sequence length="186" mass="21681">APAQGVVEYELRKHYSNVGENDISPFWKPLSPELDQQWEDLYSFGISKIPKSQAVLLPNKTAPIPGDEQNYIIELDVFHELHCLNMVRQSLYPAHYPRMSLSNPNMTWHIGHCLDSIRQSLMCSADISVLVWQWSEKFQSTVEHGNVTHTCRKFEKIQDWAKDRRLDIEFNTKYHVADDITVPVYH</sequence>
<dbReference type="GO" id="GO:0043386">
    <property type="term" value="P:mycotoxin biosynthetic process"/>
    <property type="evidence" value="ECO:0007669"/>
    <property type="project" value="InterPro"/>
</dbReference>
<proteinExistence type="inferred from homology"/>
<dbReference type="AlphaFoldDB" id="A0A067SDW8"/>
<dbReference type="Proteomes" id="UP000027222">
    <property type="component" value="Unassembled WGS sequence"/>
</dbReference>